<comment type="caution">
    <text evidence="5">The sequence shown here is derived from an EMBL/GenBank/DDBJ whole genome shotgun (WGS) entry which is preliminary data.</text>
</comment>
<protein>
    <recommendedName>
        <fullName evidence="4">ABC transporter domain-containing protein</fullName>
    </recommendedName>
</protein>
<dbReference type="InterPro" id="IPR052156">
    <property type="entry name" value="BCAA_Transport_ATP-bd_LivF"/>
</dbReference>
<dbReference type="GO" id="GO:0015807">
    <property type="term" value="P:L-amino acid transport"/>
    <property type="evidence" value="ECO:0007669"/>
    <property type="project" value="TreeGrafter"/>
</dbReference>
<reference evidence="5" key="1">
    <citation type="journal article" date="2014" name="Front. Microbiol.">
        <title>High frequency of phylogenetically diverse reductive dehalogenase-homologous genes in deep subseafloor sedimentary metagenomes.</title>
        <authorList>
            <person name="Kawai M."/>
            <person name="Futagami T."/>
            <person name="Toyoda A."/>
            <person name="Takaki Y."/>
            <person name="Nishi S."/>
            <person name="Hori S."/>
            <person name="Arai W."/>
            <person name="Tsubouchi T."/>
            <person name="Morono Y."/>
            <person name="Uchiyama I."/>
            <person name="Ito T."/>
            <person name="Fujiyama A."/>
            <person name="Inagaki F."/>
            <person name="Takami H."/>
        </authorList>
    </citation>
    <scope>NUCLEOTIDE SEQUENCE</scope>
    <source>
        <strain evidence="5">Expedition CK06-06</strain>
    </source>
</reference>
<evidence type="ECO:0000256" key="3">
    <source>
        <dbReference type="ARBA" id="ARBA00022970"/>
    </source>
</evidence>
<dbReference type="Pfam" id="PF00005">
    <property type="entry name" value="ABC_tran"/>
    <property type="match status" value="1"/>
</dbReference>
<sequence length="174" mass="19604">GRRIEKLSSDRIISLGICQVPEGRRIFPLLTVEENLMMGAYLRKDYKEMLKDMKMIYNLFPVLNKMKSRLGGELSGGEQQMLAIGRGLMANPDLLLLDEPSLGLAPFLVKEIYEIIKEINSSGTTILLVEQNAKLALQIATKGYVMEKGRIVLQGYGKELLTNKEVRKIYLGEN</sequence>
<evidence type="ECO:0000256" key="1">
    <source>
        <dbReference type="ARBA" id="ARBA00005417"/>
    </source>
</evidence>
<dbReference type="GO" id="GO:0016887">
    <property type="term" value="F:ATP hydrolysis activity"/>
    <property type="evidence" value="ECO:0007669"/>
    <property type="project" value="InterPro"/>
</dbReference>
<keyword evidence="3" id="KW-0029">Amino-acid transport</keyword>
<name>X1LPQ7_9ZZZZ</name>
<dbReference type="GO" id="GO:0005524">
    <property type="term" value="F:ATP binding"/>
    <property type="evidence" value="ECO:0007669"/>
    <property type="project" value="InterPro"/>
</dbReference>
<dbReference type="PROSITE" id="PS00211">
    <property type="entry name" value="ABC_TRANSPORTER_1"/>
    <property type="match status" value="1"/>
</dbReference>
<dbReference type="PANTHER" id="PTHR43820:SF4">
    <property type="entry name" value="HIGH-AFFINITY BRANCHED-CHAIN AMINO ACID TRANSPORT ATP-BINDING PROTEIN LIVF"/>
    <property type="match status" value="1"/>
</dbReference>
<dbReference type="SUPFAM" id="SSF52540">
    <property type="entry name" value="P-loop containing nucleoside triphosphate hydrolases"/>
    <property type="match status" value="1"/>
</dbReference>
<dbReference type="Gene3D" id="3.40.50.300">
    <property type="entry name" value="P-loop containing nucleotide triphosphate hydrolases"/>
    <property type="match status" value="1"/>
</dbReference>
<accession>X1LPQ7</accession>
<dbReference type="InterPro" id="IPR027417">
    <property type="entry name" value="P-loop_NTPase"/>
</dbReference>
<organism evidence="5">
    <name type="scientific">marine sediment metagenome</name>
    <dbReference type="NCBI Taxonomy" id="412755"/>
    <lineage>
        <taxon>unclassified sequences</taxon>
        <taxon>metagenomes</taxon>
        <taxon>ecological metagenomes</taxon>
    </lineage>
</organism>
<dbReference type="PROSITE" id="PS50893">
    <property type="entry name" value="ABC_TRANSPORTER_2"/>
    <property type="match status" value="1"/>
</dbReference>
<evidence type="ECO:0000313" key="5">
    <source>
        <dbReference type="EMBL" id="GAI21347.1"/>
    </source>
</evidence>
<dbReference type="AlphaFoldDB" id="X1LPQ7"/>
<dbReference type="GO" id="GO:0015658">
    <property type="term" value="F:branched-chain amino acid transmembrane transporter activity"/>
    <property type="evidence" value="ECO:0007669"/>
    <property type="project" value="TreeGrafter"/>
</dbReference>
<evidence type="ECO:0000256" key="2">
    <source>
        <dbReference type="ARBA" id="ARBA00022448"/>
    </source>
</evidence>
<keyword evidence="2" id="KW-0813">Transport</keyword>
<feature type="non-terminal residue" evidence="5">
    <location>
        <position position="1"/>
    </location>
</feature>
<comment type="similarity">
    <text evidence="1">Belongs to the ABC transporter superfamily.</text>
</comment>
<feature type="domain" description="ABC transporter" evidence="4">
    <location>
        <begin position="2"/>
        <end position="173"/>
    </location>
</feature>
<evidence type="ECO:0000259" key="4">
    <source>
        <dbReference type="PROSITE" id="PS50893"/>
    </source>
</evidence>
<dbReference type="PANTHER" id="PTHR43820">
    <property type="entry name" value="HIGH-AFFINITY BRANCHED-CHAIN AMINO ACID TRANSPORT ATP-BINDING PROTEIN LIVF"/>
    <property type="match status" value="1"/>
</dbReference>
<dbReference type="InterPro" id="IPR003439">
    <property type="entry name" value="ABC_transporter-like_ATP-bd"/>
</dbReference>
<dbReference type="InterPro" id="IPR017871">
    <property type="entry name" value="ABC_transporter-like_CS"/>
</dbReference>
<dbReference type="EMBL" id="BARV01022553">
    <property type="protein sequence ID" value="GAI21347.1"/>
    <property type="molecule type" value="Genomic_DNA"/>
</dbReference>
<proteinExistence type="inferred from homology"/>
<gene>
    <name evidence="5" type="ORF">S06H3_37164</name>
</gene>